<dbReference type="PROSITE" id="PS51740">
    <property type="entry name" value="SPOVT_ABRB"/>
    <property type="match status" value="1"/>
</dbReference>
<dbReference type="EMBL" id="CP003532">
    <property type="protein sequence ID" value="AFK06820.1"/>
    <property type="molecule type" value="Genomic_DNA"/>
</dbReference>
<evidence type="ECO:0000313" key="3">
    <source>
        <dbReference type="EMBL" id="AFK06820.1"/>
    </source>
</evidence>
<evidence type="ECO:0000259" key="2">
    <source>
        <dbReference type="PROSITE" id="PS51740"/>
    </source>
</evidence>
<dbReference type="STRING" id="660470.Theba_1115"/>
<protein>
    <submittedName>
        <fullName evidence="3">Looped-hinge helix DNA binding domain, AbrB family</fullName>
    </submittedName>
</protein>
<organism evidence="3 4">
    <name type="scientific">Mesotoga prima MesG1.Ag.4.2</name>
    <dbReference type="NCBI Taxonomy" id="660470"/>
    <lineage>
        <taxon>Bacteria</taxon>
        <taxon>Thermotogati</taxon>
        <taxon>Thermotogota</taxon>
        <taxon>Thermotogae</taxon>
        <taxon>Kosmotogales</taxon>
        <taxon>Kosmotogaceae</taxon>
        <taxon>Mesotoga</taxon>
    </lineage>
</organism>
<keyword evidence="1" id="KW-0238">DNA-binding</keyword>
<dbReference type="Gene3D" id="2.10.260.10">
    <property type="match status" value="1"/>
</dbReference>
<dbReference type="SUPFAM" id="SSF89447">
    <property type="entry name" value="AbrB/MazE/MraZ-like"/>
    <property type="match status" value="1"/>
</dbReference>
<keyword evidence="4" id="KW-1185">Reference proteome</keyword>
<gene>
    <name evidence="3" type="ORF">Theba_1115</name>
</gene>
<dbReference type="InterPro" id="IPR007159">
    <property type="entry name" value="SpoVT-AbrB_dom"/>
</dbReference>
<dbReference type="SMART" id="SM00966">
    <property type="entry name" value="SpoVT_AbrB"/>
    <property type="match status" value="1"/>
</dbReference>
<dbReference type="PANTHER" id="PTHR34860">
    <property type="entry name" value="REPRESSOR-LIKE PROTEIN SSO7C3"/>
    <property type="match status" value="1"/>
</dbReference>
<dbReference type="Proteomes" id="UP000002881">
    <property type="component" value="Chromosome"/>
</dbReference>
<name>I2F4G7_9BACT</name>
<dbReference type="Pfam" id="PF04014">
    <property type="entry name" value="MazE_antitoxin"/>
    <property type="match status" value="1"/>
</dbReference>
<dbReference type="HOGENOM" id="CLU_158484_9_3_0"/>
<dbReference type="GO" id="GO:0003677">
    <property type="term" value="F:DNA binding"/>
    <property type="evidence" value="ECO:0007669"/>
    <property type="project" value="UniProtKB-UniRule"/>
</dbReference>
<dbReference type="eggNOG" id="COG2336">
    <property type="taxonomic scope" value="Bacteria"/>
</dbReference>
<dbReference type="PANTHER" id="PTHR34860:SF6">
    <property type="entry name" value="REPRESSOR-LIKE PROTEIN SSO7C3"/>
    <property type="match status" value="1"/>
</dbReference>
<feature type="domain" description="SpoVT-AbrB" evidence="2">
    <location>
        <begin position="1"/>
        <end position="46"/>
    </location>
</feature>
<dbReference type="InterPro" id="IPR037914">
    <property type="entry name" value="SpoVT-AbrB_sf"/>
</dbReference>
<dbReference type="AlphaFoldDB" id="I2F4G7"/>
<dbReference type="NCBIfam" id="TIGR01439">
    <property type="entry name" value="lp_hng_hel_AbrB"/>
    <property type="match status" value="1"/>
</dbReference>
<dbReference type="InterPro" id="IPR052975">
    <property type="entry name" value="Repressor-like_regulatory"/>
</dbReference>
<evidence type="ECO:0000256" key="1">
    <source>
        <dbReference type="PROSITE-ProRule" id="PRU01076"/>
    </source>
</evidence>
<reference evidence="3 4" key="1">
    <citation type="journal article" date="2012" name="Genome Biol. Evol.">
        <title>Genome Sequence of the Mesophilic Thermotogales Bacterium Mesotoga prima MesG1.Ag.4.2 Reveals the Largest Thermotogales Genome To Date.</title>
        <authorList>
            <person name="Zhaxybayeva O."/>
            <person name="Swithers K.S."/>
            <person name="Foght J."/>
            <person name="Green A.G."/>
            <person name="Bruce D."/>
            <person name="Detter C."/>
            <person name="Han S."/>
            <person name="Teshima H."/>
            <person name="Han J."/>
            <person name="Woyke T."/>
            <person name="Pitluck S."/>
            <person name="Nolan M."/>
            <person name="Ivanova N."/>
            <person name="Pati A."/>
            <person name="Land M.L."/>
            <person name="Dlutek M."/>
            <person name="Doolittle W.F."/>
            <person name="Noll K.M."/>
            <person name="Nesbo C.L."/>
        </authorList>
    </citation>
    <scope>NUCLEOTIDE SEQUENCE [LARGE SCALE GENOMIC DNA]</scope>
    <source>
        <strain evidence="4">mesG1.Ag.4.2</strain>
    </source>
</reference>
<proteinExistence type="predicted"/>
<dbReference type="GeneID" id="87106945"/>
<dbReference type="RefSeq" id="WP_006486317.1">
    <property type="nucleotide sequence ID" value="NC_017934.1"/>
</dbReference>
<sequence length="90" mass="10404">MELVKAGRSRQVTIPKQIFDSLGLKEGDYVQVEVEEGRIVLTPVAVINKERAKSDFFQLVQRVRTNAESLTEEEIEEEIREALEESRRDK</sequence>
<dbReference type="KEGG" id="mpg:Theba_1115"/>
<evidence type="ECO:0000313" key="4">
    <source>
        <dbReference type="Proteomes" id="UP000002881"/>
    </source>
</evidence>
<accession>I2F4G7</accession>